<dbReference type="Proteomes" id="UP000271974">
    <property type="component" value="Unassembled WGS sequence"/>
</dbReference>
<name>A0A3S1BDI6_ELYCH</name>
<proteinExistence type="predicted"/>
<feature type="transmembrane region" description="Helical" evidence="2">
    <location>
        <begin position="121"/>
        <end position="141"/>
    </location>
</feature>
<dbReference type="OrthoDB" id="10252017at2759"/>
<dbReference type="InterPro" id="IPR042635">
    <property type="entry name" value="MEGF10/SREC1/2-like"/>
</dbReference>
<keyword evidence="2" id="KW-1133">Transmembrane helix</keyword>
<evidence type="ECO:0000313" key="4">
    <source>
        <dbReference type="Proteomes" id="UP000271974"/>
    </source>
</evidence>
<dbReference type="EMBL" id="RQTK01000158">
    <property type="protein sequence ID" value="RUS85858.1"/>
    <property type="molecule type" value="Genomic_DNA"/>
</dbReference>
<feature type="non-terminal residue" evidence="3">
    <location>
        <position position="1"/>
    </location>
</feature>
<keyword evidence="4" id="KW-1185">Reference proteome</keyword>
<sequence length="143" mass="14752">ECTENTYGVNCEKYCSHFCGGVNKTCSPVSGECLSGCVTGYQGLLCDQAIVTGGDTSGEPDGDTECANNKYGVNCSKSCSPNCAGADKQCYHTNGSCVLGCESGYSGPKCDIGVKDAVSEYPVITVLATSMLVLISLLLVLTV</sequence>
<keyword evidence="1" id="KW-0245">EGF-like domain</keyword>
<evidence type="ECO:0008006" key="5">
    <source>
        <dbReference type="Google" id="ProtNLM"/>
    </source>
</evidence>
<dbReference type="Gene3D" id="2.170.300.10">
    <property type="entry name" value="Tie2 ligand-binding domain superfamily"/>
    <property type="match status" value="1"/>
</dbReference>
<dbReference type="AlphaFoldDB" id="A0A3S1BDI6"/>
<comment type="caution">
    <text evidence="3">The sequence shown here is derived from an EMBL/GenBank/DDBJ whole genome shotgun (WGS) entry which is preliminary data.</text>
</comment>
<organism evidence="3 4">
    <name type="scientific">Elysia chlorotica</name>
    <name type="common">Eastern emerald elysia</name>
    <name type="synonym">Sea slug</name>
    <dbReference type="NCBI Taxonomy" id="188477"/>
    <lineage>
        <taxon>Eukaryota</taxon>
        <taxon>Metazoa</taxon>
        <taxon>Spiralia</taxon>
        <taxon>Lophotrochozoa</taxon>
        <taxon>Mollusca</taxon>
        <taxon>Gastropoda</taxon>
        <taxon>Heterobranchia</taxon>
        <taxon>Euthyneura</taxon>
        <taxon>Panpulmonata</taxon>
        <taxon>Sacoglossa</taxon>
        <taxon>Placobranchoidea</taxon>
        <taxon>Plakobranchidae</taxon>
        <taxon>Elysia</taxon>
    </lineage>
</organism>
<evidence type="ECO:0000313" key="3">
    <source>
        <dbReference type="EMBL" id="RUS85858.1"/>
    </source>
</evidence>
<protein>
    <recommendedName>
        <fullName evidence="5">EGF-like domain-containing protein</fullName>
    </recommendedName>
</protein>
<feature type="non-terminal residue" evidence="3">
    <location>
        <position position="143"/>
    </location>
</feature>
<evidence type="ECO:0000256" key="2">
    <source>
        <dbReference type="SAM" id="Phobius"/>
    </source>
</evidence>
<dbReference type="PANTHER" id="PTHR24043">
    <property type="entry name" value="SCAVENGER RECEPTOR CLASS F"/>
    <property type="match status" value="1"/>
</dbReference>
<keyword evidence="2" id="KW-0472">Membrane</keyword>
<evidence type="ECO:0000256" key="1">
    <source>
        <dbReference type="ARBA" id="ARBA00022536"/>
    </source>
</evidence>
<reference evidence="3 4" key="1">
    <citation type="submission" date="2019-01" db="EMBL/GenBank/DDBJ databases">
        <title>A draft genome assembly of the solar-powered sea slug Elysia chlorotica.</title>
        <authorList>
            <person name="Cai H."/>
            <person name="Li Q."/>
            <person name="Fang X."/>
            <person name="Li J."/>
            <person name="Curtis N.E."/>
            <person name="Altenburger A."/>
            <person name="Shibata T."/>
            <person name="Feng M."/>
            <person name="Maeda T."/>
            <person name="Schwartz J.A."/>
            <person name="Shigenobu S."/>
            <person name="Lundholm N."/>
            <person name="Nishiyama T."/>
            <person name="Yang H."/>
            <person name="Hasebe M."/>
            <person name="Li S."/>
            <person name="Pierce S.K."/>
            <person name="Wang J."/>
        </authorList>
    </citation>
    <scope>NUCLEOTIDE SEQUENCE [LARGE SCALE GENOMIC DNA]</scope>
    <source>
        <strain evidence="3">EC2010</strain>
        <tissue evidence="3">Whole organism of an adult</tissue>
    </source>
</reference>
<gene>
    <name evidence="3" type="ORF">EGW08_006410</name>
</gene>
<keyword evidence="2" id="KW-0812">Transmembrane</keyword>
<dbReference type="GO" id="GO:0005044">
    <property type="term" value="F:scavenger receptor activity"/>
    <property type="evidence" value="ECO:0007669"/>
    <property type="project" value="InterPro"/>
</dbReference>
<accession>A0A3S1BDI6</accession>